<comment type="caution">
    <text evidence="2">The sequence shown here is derived from an EMBL/GenBank/DDBJ whole genome shotgun (WGS) entry which is preliminary data.</text>
</comment>
<feature type="compositionally biased region" description="Polar residues" evidence="1">
    <location>
        <begin position="131"/>
        <end position="146"/>
    </location>
</feature>
<proteinExistence type="predicted"/>
<reference evidence="3" key="1">
    <citation type="submission" date="2024-07" db="EMBL/GenBank/DDBJ databases">
        <title>Two chromosome-level genome assemblies of Korean endemic species Abeliophyllum distichum and Forsythia ovata (Oleaceae).</title>
        <authorList>
            <person name="Jang H."/>
        </authorList>
    </citation>
    <scope>NUCLEOTIDE SEQUENCE [LARGE SCALE GENOMIC DNA]</scope>
</reference>
<evidence type="ECO:0000313" key="3">
    <source>
        <dbReference type="Proteomes" id="UP001604277"/>
    </source>
</evidence>
<dbReference type="PANTHER" id="PTHR46976:SF1">
    <property type="entry name" value="PROTEIN ARABIDILLO 1"/>
    <property type="match status" value="1"/>
</dbReference>
<dbReference type="Proteomes" id="UP001604277">
    <property type="component" value="Unassembled WGS sequence"/>
</dbReference>
<dbReference type="AlphaFoldDB" id="A0ABD1P1R0"/>
<dbReference type="PANTHER" id="PTHR46976">
    <property type="entry name" value="PROTEIN ARABIDILLO 1"/>
    <property type="match status" value="1"/>
</dbReference>
<feature type="region of interest" description="Disordered" evidence="1">
    <location>
        <begin position="77"/>
        <end position="165"/>
    </location>
</feature>
<accession>A0ABD1P1R0</accession>
<evidence type="ECO:0000313" key="2">
    <source>
        <dbReference type="EMBL" id="KAL2457819.1"/>
    </source>
</evidence>
<keyword evidence="3" id="KW-1185">Reference proteome</keyword>
<evidence type="ECO:0000256" key="1">
    <source>
        <dbReference type="SAM" id="MobiDB-lite"/>
    </source>
</evidence>
<feature type="compositionally biased region" description="Basic and acidic residues" evidence="1">
    <location>
        <begin position="108"/>
        <end position="122"/>
    </location>
</feature>
<organism evidence="2 3">
    <name type="scientific">Forsythia ovata</name>
    <dbReference type="NCBI Taxonomy" id="205694"/>
    <lineage>
        <taxon>Eukaryota</taxon>
        <taxon>Viridiplantae</taxon>
        <taxon>Streptophyta</taxon>
        <taxon>Embryophyta</taxon>
        <taxon>Tracheophyta</taxon>
        <taxon>Spermatophyta</taxon>
        <taxon>Magnoliopsida</taxon>
        <taxon>eudicotyledons</taxon>
        <taxon>Gunneridae</taxon>
        <taxon>Pentapetalae</taxon>
        <taxon>asterids</taxon>
        <taxon>lamiids</taxon>
        <taxon>Lamiales</taxon>
        <taxon>Oleaceae</taxon>
        <taxon>Forsythieae</taxon>
        <taxon>Forsythia</taxon>
    </lineage>
</organism>
<name>A0ABD1P1R0_9LAMI</name>
<protein>
    <submittedName>
        <fullName evidence="2">Protein arabidillo 1</fullName>
    </submittedName>
</protein>
<sequence length="165" mass="18139">MGNVRSVHLFSVAGTTNIKWNLVLEPWSKLPHLTGLDVFRTDIIPSTVLRLFSSLRSLQVLSALNCPALDNNAIFVSNKNHKDLSESKKSTTYQGVVINEPSPNSRRPTGDEVSSKAKEKAMEPPPKVKPTSKQVHSSSKTTQLGFSSREKRPSSDSRSSPAKKL</sequence>
<feature type="compositionally biased region" description="Polar residues" evidence="1">
    <location>
        <begin position="156"/>
        <end position="165"/>
    </location>
</feature>
<gene>
    <name evidence="2" type="ORF">Fot_56047</name>
</gene>
<dbReference type="EMBL" id="JBFOLJ010000035">
    <property type="protein sequence ID" value="KAL2457819.1"/>
    <property type="molecule type" value="Genomic_DNA"/>
</dbReference>
<feature type="compositionally biased region" description="Basic and acidic residues" evidence="1">
    <location>
        <begin position="80"/>
        <end position="89"/>
    </location>
</feature>